<sequence>MTPPFIRPIRQSFCGSLRRDTHWKCLILSVLIYASLGIIGWCRLTTVTMRAYNYRGIPVYVTGSPCDDGYIYIPIAFLILIYMVYLIECWHCHTRVELQYKEDVAVVYDMMQRMRDSYPVVWWRAICYHYIRRTRQVTRYRNGDAYTTTQEYYERVNSHSSLGAFDFSECGVKDISRDLVALEAYPATKIKFTKSFIFANEEAENDYLAQRSRFFGENEGRDDYMETREGMNLSDLDFKEHMIAFAESNKLPWYVSLIIFWFLSICLLSWPIRVLIEFKTAYVHYQIEKLFGTNYSTYSSMENWNGSVHIPRDITVDSSRSLELRISNNHHIAPSYSEALLMDAANGNLLRHSVSCRSNVGNGHAVAIAEPEEDVGDENDCDETSPIMEFVQRGGARSMQESATALNNLPDDSPPAYEVVLGLMTPIECGPLNEDEEYCTLPIETSL</sequence>
<dbReference type="GeneID" id="100371284"/>
<dbReference type="PANTHER" id="PTHR31893">
    <property type="entry name" value="TRANSMEMBRANE PROTEIN 151 HOMOLOG"/>
    <property type="match status" value="1"/>
</dbReference>
<comment type="subcellular location">
    <subcellularLocation>
        <location evidence="1">Membrane</location>
        <topology evidence="1">Multi-pass membrane protein</topology>
    </subcellularLocation>
</comment>
<keyword evidence="5 6" id="KW-0472">Membrane</keyword>
<organism evidence="7 8">
    <name type="scientific">Saccoglossus kowalevskii</name>
    <name type="common">Acorn worm</name>
    <dbReference type="NCBI Taxonomy" id="10224"/>
    <lineage>
        <taxon>Eukaryota</taxon>
        <taxon>Metazoa</taxon>
        <taxon>Hemichordata</taxon>
        <taxon>Enteropneusta</taxon>
        <taxon>Harrimaniidae</taxon>
        <taxon>Saccoglossus</taxon>
    </lineage>
</organism>
<gene>
    <name evidence="8" type="primary">LOC100371284</name>
</gene>
<proteinExistence type="inferred from homology"/>
<evidence type="ECO:0000256" key="3">
    <source>
        <dbReference type="ARBA" id="ARBA00022692"/>
    </source>
</evidence>
<accession>A0ABM0GZH9</accession>
<evidence type="ECO:0000256" key="6">
    <source>
        <dbReference type="SAM" id="Phobius"/>
    </source>
</evidence>
<comment type="similarity">
    <text evidence="2">Belongs to the TMEM151 family.</text>
</comment>
<name>A0ABM0GZH9_SACKO</name>
<evidence type="ECO:0000256" key="5">
    <source>
        <dbReference type="ARBA" id="ARBA00023136"/>
    </source>
</evidence>
<dbReference type="InterPro" id="IPR026767">
    <property type="entry name" value="Tmem151"/>
</dbReference>
<dbReference type="PANTHER" id="PTHR31893:SF5">
    <property type="entry name" value="TRANSMEMBRANE PROTEIN 151 HOMOLOG"/>
    <property type="match status" value="1"/>
</dbReference>
<keyword evidence="4 6" id="KW-1133">Transmembrane helix</keyword>
<feature type="transmembrane region" description="Helical" evidence="6">
    <location>
        <begin position="26"/>
        <end position="49"/>
    </location>
</feature>
<dbReference type="Pfam" id="PF14857">
    <property type="entry name" value="TMEM151"/>
    <property type="match status" value="1"/>
</dbReference>
<keyword evidence="7" id="KW-1185">Reference proteome</keyword>
<dbReference type="RefSeq" id="XP_002740847.1">
    <property type="nucleotide sequence ID" value="XM_002740801.1"/>
</dbReference>
<evidence type="ECO:0000313" key="7">
    <source>
        <dbReference type="Proteomes" id="UP000694865"/>
    </source>
</evidence>
<reference evidence="8" key="1">
    <citation type="submission" date="2025-08" db="UniProtKB">
        <authorList>
            <consortium name="RefSeq"/>
        </authorList>
    </citation>
    <scope>IDENTIFICATION</scope>
    <source>
        <tissue evidence="8">Testes</tissue>
    </source>
</reference>
<feature type="transmembrane region" description="Helical" evidence="6">
    <location>
        <begin position="251"/>
        <end position="272"/>
    </location>
</feature>
<evidence type="ECO:0000256" key="4">
    <source>
        <dbReference type="ARBA" id="ARBA00022989"/>
    </source>
</evidence>
<evidence type="ECO:0000256" key="2">
    <source>
        <dbReference type="ARBA" id="ARBA00009583"/>
    </source>
</evidence>
<dbReference type="Proteomes" id="UP000694865">
    <property type="component" value="Unplaced"/>
</dbReference>
<keyword evidence="3 6" id="KW-0812">Transmembrane</keyword>
<protein>
    <submittedName>
        <fullName evidence="8">Transmembrane protein 151B-like</fullName>
    </submittedName>
</protein>
<feature type="transmembrane region" description="Helical" evidence="6">
    <location>
        <begin position="69"/>
        <end position="87"/>
    </location>
</feature>
<evidence type="ECO:0000313" key="8">
    <source>
        <dbReference type="RefSeq" id="XP_002740847.1"/>
    </source>
</evidence>
<evidence type="ECO:0000256" key="1">
    <source>
        <dbReference type="ARBA" id="ARBA00004141"/>
    </source>
</evidence>